<evidence type="ECO:0000313" key="3">
    <source>
        <dbReference type="Proteomes" id="UP001501319"/>
    </source>
</evidence>
<dbReference type="EMBL" id="BAAANE010000004">
    <property type="protein sequence ID" value="GAA1633640.1"/>
    <property type="molecule type" value="Genomic_DNA"/>
</dbReference>
<protein>
    <recommendedName>
        <fullName evidence="4">Alpha/beta hydrolase</fullName>
    </recommendedName>
</protein>
<feature type="compositionally biased region" description="Low complexity" evidence="1">
    <location>
        <begin position="22"/>
        <end position="36"/>
    </location>
</feature>
<accession>A0ABP4R2N1</accession>
<proteinExistence type="predicted"/>
<dbReference type="SUPFAM" id="SSF53474">
    <property type="entry name" value="alpha/beta-Hydrolases"/>
    <property type="match status" value="1"/>
</dbReference>
<comment type="caution">
    <text evidence="2">The sequence shown here is derived from an EMBL/GenBank/DDBJ whole genome shotgun (WGS) entry which is preliminary data.</text>
</comment>
<name>A0ABP4R2N1_9ACTN</name>
<dbReference type="Proteomes" id="UP001501319">
    <property type="component" value="Unassembled WGS sequence"/>
</dbReference>
<dbReference type="InterPro" id="IPR051340">
    <property type="entry name" value="Haloalkane_dehalogenase"/>
</dbReference>
<sequence length="108" mass="11754">MKPRGGCHRSPSSANDGRSPYSGRSGTALRSSSSRTAAICSPSAEVEGHEVLYWEIRPVDAPILLLLQGFPTASHMFRELIPMLADKYHLVTPDDRGRELPSHLADLG</sequence>
<gene>
    <name evidence="2" type="ORF">GCM10009744_22730</name>
</gene>
<feature type="region of interest" description="Disordered" evidence="1">
    <location>
        <begin position="1"/>
        <end position="36"/>
    </location>
</feature>
<evidence type="ECO:0000313" key="2">
    <source>
        <dbReference type="EMBL" id="GAA1633640.1"/>
    </source>
</evidence>
<evidence type="ECO:0000256" key="1">
    <source>
        <dbReference type="SAM" id="MobiDB-lite"/>
    </source>
</evidence>
<evidence type="ECO:0008006" key="4">
    <source>
        <dbReference type="Google" id="ProtNLM"/>
    </source>
</evidence>
<dbReference type="Gene3D" id="3.40.50.1820">
    <property type="entry name" value="alpha/beta hydrolase"/>
    <property type="match status" value="1"/>
</dbReference>
<organism evidence="2 3">
    <name type="scientific">Kribbella alba</name>
    <dbReference type="NCBI Taxonomy" id="190197"/>
    <lineage>
        <taxon>Bacteria</taxon>
        <taxon>Bacillati</taxon>
        <taxon>Actinomycetota</taxon>
        <taxon>Actinomycetes</taxon>
        <taxon>Propionibacteriales</taxon>
        <taxon>Kribbellaceae</taxon>
        <taxon>Kribbella</taxon>
    </lineage>
</organism>
<reference evidence="3" key="1">
    <citation type="journal article" date="2019" name="Int. J. Syst. Evol. Microbiol.">
        <title>The Global Catalogue of Microorganisms (GCM) 10K type strain sequencing project: providing services to taxonomists for standard genome sequencing and annotation.</title>
        <authorList>
            <consortium name="The Broad Institute Genomics Platform"/>
            <consortium name="The Broad Institute Genome Sequencing Center for Infectious Disease"/>
            <person name="Wu L."/>
            <person name="Ma J."/>
        </authorList>
    </citation>
    <scope>NUCLEOTIDE SEQUENCE [LARGE SCALE GENOMIC DNA]</scope>
    <source>
        <strain evidence="3">JCM 14306</strain>
    </source>
</reference>
<dbReference type="PANTHER" id="PTHR42977">
    <property type="entry name" value="HYDROLASE-RELATED"/>
    <property type="match status" value="1"/>
</dbReference>
<keyword evidence="3" id="KW-1185">Reference proteome</keyword>
<dbReference type="PANTHER" id="PTHR42977:SF1">
    <property type="entry name" value="BLR6576 PROTEIN"/>
    <property type="match status" value="1"/>
</dbReference>
<dbReference type="InterPro" id="IPR029058">
    <property type="entry name" value="AB_hydrolase_fold"/>
</dbReference>